<organism evidence="1 2">
    <name type="scientific">Berkelbacteria bacterium GW2011_GWA2_38_9</name>
    <dbReference type="NCBI Taxonomy" id="1618334"/>
    <lineage>
        <taxon>Bacteria</taxon>
        <taxon>Candidatus Berkelbacteria</taxon>
    </lineage>
</organism>
<proteinExistence type="predicted"/>
<sequence length="223" mass="26676">MAKEKSILTKHQKAVLDNISREKYFTSRYYLAGGTALSEFYFKHRLSEDLDFFSEKEEVNPVSIKRFFNDVAFTLKIETIETKRFLGLYTYFLHFKDKSVLKVDFNYYPFERIEKGKKYGNLEIESIYDIGVNKVHTIVLKPRARDYIDIFFIIKATDYNLQDMLMHAKAKFDWDITFIELGARLKEASKMADYPRMVKKIDHNEWKQFFVDEAKKLKKDIFK</sequence>
<protein>
    <recommendedName>
        <fullName evidence="3">Nucleotidyl transferase AbiEii/AbiGii toxin family protein</fullName>
    </recommendedName>
</protein>
<dbReference type="InterPro" id="IPR014942">
    <property type="entry name" value="AbiEii"/>
</dbReference>
<dbReference type="Proteomes" id="UP000033934">
    <property type="component" value="Unassembled WGS sequence"/>
</dbReference>
<dbReference type="Gene3D" id="3.10.450.620">
    <property type="entry name" value="JHP933, nucleotidyltransferase-like core domain"/>
    <property type="match status" value="1"/>
</dbReference>
<name>A0A0G0L5Y3_9BACT</name>
<comment type="caution">
    <text evidence="1">The sequence shown here is derived from an EMBL/GenBank/DDBJ whole genome shotgun (WGS) entry which is preliminary data.</text>
</comment>
<reference evidence="1 2" key="1">
    <citation type="journal article" date="2015" name="Nature">
        <title>rRNA introns, odd ribosomes, and small enigmatic genomes across a large radiation of phyla.</title>
        <authorList>
            <person name="Brown C.T."/>
            <person name="Hug L.A."/>
            <person name="Thomas B.C."/>
            <person name="Sharon I."/>
            <person name="Castelle C.J."/>
            <person name="Singh A."/>
            <person name="Wilkins M.J."/>
            <person name="Williams K.H."/>
            <person name="Banfield J.F."/>
        </authorList>
    </citation>
    <scope>NUCLEOTIDE SEQUENCE [LARGE SCALE GENOMIC DNA]</scope>
</reference>
<dbReference type="AlphaFoldDB" id="A0A0G0L5Y3"/>
<evidence type="ECO:0000313" key="2">
    <source>
        <dbReference type="Proteomes" id="UP000033934"/>
    </source>
</evidence>
<evidence type="ECO:0000313" key="1">
    <source>
        <dbReference type="EMBL" id="KKQ86437.1"/>
    </source>
</evidence>
<gene>
    <name evidence="1" type="ORF">UT11_C0071G0011</name>
</gene>
<accession>A0A0G0L5Y3</accession>
<evidence type="ECO:0008006" key="3">
    <source>
        <dbReference type="Google" id="ProtNLM"/>
    </source>
</evidence>
<dbReference type="EMBL" id="LBVO01000071">
    <property type="protein sequence ID" value="KKQ86437.1"/>
    <property type="molecule type" value="Genomic_DNA"/>
</dbReference>
<dbReference type="Pfam" id="PF08843">
    <property type="entry name" value="AbiEii"/>
    <property type="match status" value="1"/>
</dbReference>